<dbReference type="Proteomes" id="UP000783686">
    <property type="component" value="Unassembled WGS sequence"/>
</dbReference>
<comment type="caution">
    <text evidence="6">The sequence shown here is derived from an EMBL/GenBank/DDBJ whole genome shotgun (WGS) entry which is preliminary data.</text>
</comment>
<keyword evidence="3" id="KW-0862">Zinc</keyword>
<gene>
    <name evidence="6" type="ORF">BOKJ2_LOCUS13520</name>
</gene>
<evidence type="ECO:0000256" key="4">
    <source>
        <dbReference type="PROSITE-ProRule" id="PRU00453"/>
    </source>
</evidence>
<dbReference type="InterPro" id="IPR039723">
    <property type="entry name" value="Vps71/ZNHIT1"/>
</dbReference>
<name>A0A811LP76_9BILA</name>
<organism evidence="6 7">
    <name type="scientific">Bursaphelenchus okinawaensis</name>
    <dbReference type="NCBI Taxonomy" id="465554"/>
    <lineage>
        <taxon>Eukaryota</taxon>
        <taxon>Metazoa</taxon>
        <taxon>Ecdysozoa</taxon>
        <taxon>Nematoda</taxon>
        <taxon>Chromadorea</taxon>
        <taxon>Rhabditida</taxon>
        <taxon>Tylenchina</taxon>
        <taxon>Tylenchomorpha</taxon>
        <taxon>Aphelenchoidea</taxon>
        <taxon>Aphelenchoididae</taxon>
        <taxon>Bursaphelenchus</taxon>
    </lineage>
</organism>
<dbReference type="GO" id="GO:0008270">
    <property type="term" value="F:zinc ion binding"/>
    <property type="evidence" value="ECO:0007669"/>
    <property type="project" value="UniProtKB-UniRule"/>
</dbReference>
<dbReference type="PANTHER" id="PTHR13093">
    <property type="entry name" value="ZINC FINGER HIT DOMAIN CONTAINING PROTEIN 1"/>
    <property type="match status" value="1"/>
</dbReference>
<keyword evidence="7" id="KW-1185">Reference proteome</keyword>
<proteinExistence type="predicted"/>
<feature type="domain" description="HIT-type" evidence="5">
    <location>
        <begin position="142"/>
        <end position="174"/>
    </location>
</feature>
<dbReference type="GO" id="GO:0006338">
    <property type="term" value="P:chromatin remodeling"/>
    <property type="evidence" value="ECO:0007669"/>
    <property type="project" value="InterPro"/>
</dbReference>
<evidence type="ECO:0000259" key="5">
    <source>
        <dbReference type="PROSITE" id="PS51083"/>
    </source>
</evidence>
<dbReference type="CDD" id="cd21437">
    <property type="entry name" value="zf-HIT_ZNHIT1_like"/>
    <property type="match status" value="1"/>
</dbReference>
<dbReference type="InterPro" id="IPR007529">
    <property type="entry name" value="Znf_HIT"/>
</dbReference>
<dbReference type="EMBL" id="CAJFCW020000006">
    <property type="protein sequence ID" value="CAG9126709.1"/>
    <property type="molecule type" value="Genomic_DNA"/>
</dbReference>
<reference evidence="6" key="1">
    <citation type="submission" date="2020-09" db="EMBL/GenBank/DDBJ databases">
        <authorList>
            <person name="Kikuchi T."/>
        </authorList>
    </citation>
    <scope>NUCLEOTIDE SEQUENCE</scope>
    <source>
        <strain evidence="6">SH1</strain>
    </source>
</reference>
<dbReference type="EMBL" id="CAJFDH010000006">
    <property type="protein sequence ID" value="CAD5229461.1"/>
    <property type="molecule type" value="Genomic_DNA"/>
</dbReference>
<dbReference type="PROSITE" id="PS51083">
    <property type="entry name" value="ZF_HIT"/>
    <property type="match status" value="1"/>
</dbReference>
<sequence>MSAPGTSRQSERLATLQPVAFADSRLKQNMLSKRLAILDKDNMQDDPHANLSWHKAVPKFDDNFKANKGTKRKHFSTADRPVLEVGTKKGKKLRSELSKTRFRKDFAQLKEEYEKVKNPLDERPTYDDVLASPSILPARKFCSVCGLFSKYSCFKCGSYFCSMICNDSHSETRCAKWMK</sequence>
<dbReference type="GO" id="GO:0005634">
    <property type="term" value="C:nucleus"/>
    <property type="evidence" value="ECO:0007669"/>
    <property type="project" value="UniProtKB-ARBA"/>
</dbReference>
<accession>A0A811LP76</accession>
<dbReference type="Pfam" id="PF04438">
    <property type="entry name" value="zf-HIT"/>
    <property type="match status" value="1"/>
</dbReference>
<protein>
    <recommendedName>
        <fullName evidence="5">HIT-type domain-containing protein</fullName>
    </recommendedName>
</protein>
<dbReference type="SUPFAM" id="SSF144232">
    <property type="entry name" value="HIT/MYND zinc finger-like"/>
    <property type="match status" value="1"/>
</dbReference>
<evidence type="ECO:0000256" key="2">
    <source>
        <dbReference type="ARBA" id="ARBA00022771"/>
    </source>
</evidence>
<keyword evidence="1" id="KW-0479">Metal-binding</keyword>
<evidence type="ECO:0000313" key="7">
    <source>
        <dbReference type="Proteomes" id="UP000614601"/>
    </source>
</evidence>
<dbReference type="OrthoDB" id="74807at2759"/>
<dbReference type="AlphaFoldDB" id="A0A811LP76"/>
<dbReference type="Proteomes" id="UP000614601">
    <property type="component" value="Unassembled WGS sequence"/>
</dbReference>
<evidence type="ECO:0000256" key="1">
    <source>
        <dbReference type="ARBA" id="ARBA00022723"/>
    </source>
</evidence>
<keyword evidence="2 4" id="KW-0863">Zinc-finger</keyword>
<evidence type="ECO:0000256" key="3">
    <source>
        <dbReference type="ARBA" id="ARBA00022833"/>
    </source>
</evidence>
<evidence type="ECO:0000313" key="6">
    <source>
        <dbReference type="EMBL" id="CAD5229461.1"/>
    </source>
</evidence>